<feature type="non-terminal residue" evidence="2">
    <location>
        <position position="203"/>
    </location>
</feature>
<dbReference type="EMBL" id="KK121107">
    <property type="protein sequence ID" value="KFM79745.1"/>
    <property type="molecule type" value="Genomic_DNA"/>
</dbReference>
<dbReference type="Proteomes" id="UP000054359">
    <property type="component" value="Unassembled WGS sequence"/>
</dbReference>
<accession>A0A087UQV6</accession>
<dbReference type="GO" id="GO:0016020">
    <property type="term" value="C:membrane"/>
    <property type="evidence" value="ECO:0007669"/>
    <property type="project" value="InterPro"/>
</dbReference>
<protein>
    <submittedName>
        <fullName evidence="2">ATP-binding cassette sub-family A member 3</fullName>
    </submittedName>
</protein>
<keyword evidence="2" id="KW-0067">ATP-binding</keyword>
<dbReference type="InterPro" id="IPR026082">
    <property type="entry name" value="ABCA"/>
</dbReference>
<evidence type="ECO:0000313" key="2">
    <source>
        <dbReference type="EMBL" id="KFM79745.1"/>
    </source>
</evidence>
<keyword evidence="2" id="KW-0547">Nucleotide-binding</keyword>
<name>A0A087UQV6_STEMI</name>
<dbReference type="OMA" id="ESHKFIT"/>
<dbReference type="GO" id="GO:0005524">
    <property type="term" value="F:ATP binding"/>
    <property type="evidence" value="ECO:0007669"/>
    <property type="project" value="UniProtKB-KW"/>
</dbReference>
<dbReference type="PANTHER" id="PTHR19229:SF250">
    <property type="entry name" value="ABC TRANSPORTER DOMAIN-CONTAINING PROTEIN-RELATED"/>
    <property type="match status" value="1"/>
</dbReference>
<dbReference type="GO" id="GO:0005319">
    <property type="term" value="F:lipid transporter activity"/>
    <property type="evidence" value="ECO:0007669"/>
    <property type="project" value="TreeGrafter"/>
</dbReference>
<dbReference type="STRING" id="407821.A0A087UQV6"/>
<dbReference type="Pfam" id="PF13304">
    <property type="entry name" value="AAA_21"/>
    <property type="match status" value="1"/>
</dbReference>
<dbReference type="InterPro" id="IPR003959">
    <property type="entry name" value="ATPase_AAA_core"/>
</dbReference>
<dbReference type="GO" id="GO:0016887">
    <property type="term" value="F:ATP hydrolysis activity"/>
    <property type="evidence" value="ECO:0007669"/>
    <property type="project" value="InterPro"/>
</dbReference>
<organism evidence="2 3">
    <name type="scientific">Stegodyphus mimosarum</name>
    <name type="common">African social velvet spider</name>
    <dbReference type="NCBI Taxonomy" id="407821"/>
    <lineage>
        <taxon>Eukaryota</taxon>
        <taxon>Metazoa</taxon>
        <taxon>Ecdysozoa</taxon>
        <taxon>Arthropoda</taxon>
        <taxon>Chelicerata</taxon>
        <taxon>Arachnida</taxon>
        <taxon>Araneae</taxon>
        <taxon>Araneomorphae</taxon>
        <taxon>Entelegynae</taxon>
        <taxon>Eresoidea</taxon>
        <taxon>Eresidae</taxon>
        <taxon>Stegodyphus</taxon>
    </lineage>
</organism>
<dbReference type="OrthoDB" id="6430974at2759"/>
<dbReference type="PANTHER" id="PTHR19229">
    <property type="entry name" value="ATP-BINDING CASSETTE TRANSPORTER SUBFAMILY A ABCA"/>
    <property type="match status" value="1"/>
</dbReference>
<dbReference type="InterPro" id="IPR027417">
    <property type="entry name" value="P-loop_NTPase"/>
</dbReference>
<dbReference type="AlphaFoldDB" id="A0A087UQV6"/>
<dbReference type="SUPFAM" id="SSF52540">
    <property type="entry name" value="P-loop containing nucleoside triphosphate hydrolases"/>
    <property type="match status" value="1"/>
</dbReference>
<dbReference type="Gene3D" id="3.40.50.300">
    <property type="entry name" value="P-loop containing nucleotide triphosphate hydrolases"/>
    <property type="match status" value="1"/>
</dbReference>
<gene>
    <name evidence="2" type="ORF">X975_00921</name>
</gene>
<feature type="domain" description="ATPase AAA-type core" evidence="1">
    <location>
        <begin position="5"/>
        <end position="74"/>
    </location>
</feature>
<dbReference type="GO" id="GO:0140359">
    <property type="term" value="F:ABC-type transporter activity"/>
    <property type="evidence" value="ECO:0007669"/>
    <property type="project" value="InterPro"/>
</dbReference>
<evidence type="ECO:0000313" key="3">
    <source>
        <dbReference type="Proteomes" id="UP000054359"/>
    </source>
</evidence>
<proteinExistence type="predicted"/>
<reference evidence="2 3" key="1">
    <citation type="submission" date="2013-11" db="EMBL/GenBank/DDBJ databases">
        <title>Genome sequencing of Stegodyphus mimosarum.</title>
        <authorList>
            <person name="Bechsgaard J."/>
        </authorList>
    </citation>
    <scope>NUCLEOTIDE SEQUENCE [LARGE SCALE GENOMIC DNA]</scope>
</reference>
<keyword evidence="3" id="KW-1185">Reference proteome</keyword>
<evidence type="ECO:0000259" key="1">
    <source>
        <dbReference type="Pfam" id="PF13304"/>
    </source>
</evidence>
<sequence length="203" mass="22420">MLKLEGKRNELAKNLSLGMKRKLSLGIAIIGDSKVLILDEPTSGMDVEARQNVWNALLDSRPGRTVILTTHSMEEAEILGDRVAIMTEGEIQCCGSPSFLKRKFGAGYHLHITKAENLDLDTLTGLLREYASGSTMELDTGNEVIFYLPFEGGASYGDLFGKLESHKDDFGFTNCKITATTLEDVYLNIANLSDKELKIQENK</sequence>